<evidence type="ECO:0000256" key="1">
    <source>
        <dbReference type="SAM" id="MobiDB-lite"/>
    </source>
</evidence>
<feature type="compositionally biased region" description="Basic residues" evidence="1">
    <location>
        <begin position="54"/>
        <end position="64"/>
    </location>
</feature>
<sequence length="80" mass="9456">MKRWEVRAKGWRLGRWGEAEWVSHHWTYAGAVIRERMIMARIDLVGGGYQTAIRRTRLKPRQPRRTSQPNTTPSPIRTKT</sequence>
<keyword evidence="3" id="KW-1185">Reference proteome</keyword>
<dbReference type="EMBL" id="ANPE02000169">
    <property type="protein sequence ID" value="EMY33560.1"/>
    <property type="molecule type" value="Genomic_DNA"/>
</dbReference>
<organism evidence="2 3">
    <name type="scientific">Arthrobacter crystallopoietes BAB-32</name>
    <dbReference type="NCBI Taxonomy" id="1246476"/>
    <lineage>
        <taxon>Bacteria</taxon>
        <taxon>Bacillati</taxon>
        <taxon>Actinomycetota</taxon>
        <taxon>Actinomycetes</taxon>
        <taxon>Micrococcales</taxon>
        <taxon>Micrococcaceae</taxon>
        <taxon>Crystallibacter</taxon>
    </lineage>
</organism>
<reference evidence="2 3" key="1">
    <citation type="journal article" date="2013" name="Genome Announc.">
        <title>Draft Genome Sequence of Arthrobacter crystallopoietes Strain BAB-32, Revealing Genes for Bioremediation.</title>
        <authorList>
            <person name="Joshi M.N."/>
            <person name="Pandit A.S."/>
            <person name="Sharma A."/>
            <person name="Pandya R.V."/>
            <person name="Desai S.M."/>
            <person name="Saxena A.K."/>
            <person name="Bagatharia S.B."/>
        </authorList>
    </citation>
    <scope>NUCLEOTIDE SEQUENCE [LARGE SCALE GENOMIC DNA]</scope>
    <source>
        <strain evidence="2 3">BAB-32</strain>
    </source>
</reference>
<dbReference type="Proteomes" id="UP000010729">
    <property type="component" value="Unassembled WGS sequence"/>
</dbReference>
<protein>
    <submittedName>
        <fullName evidence="2">Uncharacterized protein</fullName>
    </submittedName>
</protein>
<evidence type="ECO:0000313" key="3">
    <source>
        <dbReference type="Proteomes" id="UP000010729"/>
    </source>
</evidence>
<gene>
    <name evidence="2" type="ORF">D477_014201</name>
</gene>
<evidence type="ECO:0000313" key="2">
    <source>
        <dbReference type="EMBL" id="EMY33560.1"/>
    </source>
</evidence>
<name>N1UWW0_9MICC</name>
<comment type="caution">
    <text evidence="2">The sequence shown here is derived from an EMBL/GenBank/DDBJ whole genome shotgun (WGS) entry which is preliminary data.</text>
</comment>
<dbReference type="AlphaFoldDB" id="N1UWW0"/>
<feature type="compositionally biased region" description="Polar residues" evidence="1">
    <location>
        <begin position="67"/>
        <end position="80"/>
    </location>
</feature>
<feature type="region of interest" description="Disordered" evidence="1">
    <location>
        <begin position="53"/>
        <end position="80"/>
    </location>
</feature>
<proteinExistence type="predicted"/>
<accession>N1UWW0</accession>